<dbReference type="EMBL" id="SNYC01000010">
    <property type="protein sequence ID" value="TDQ06239.1"/>
    <property type="molecule type" value="Genomic_DNA"/>
</dbReference>
<proteinExistence type="predicted"/>
<dbReference type="Proteomes" id="UP000295620">
    <property type="component" value="Unassembled WGS sequence"/>
</dbReference>
<evidence type="ECO:0000313" key="2">
    <source>
        <dbReference type="Proteomes" id="UP000295620"/>
    </source>
</evidence>
<organism evidence="1 2">
    <name type="scientific">Pedobacter metabolipauper</name>
    <dbReference type="NCBI Taxonomy" id="425513"/>
    <lineage>
        <taxon>Bacteria</taxon>
        <taxon>Pseudomonadati</taxon>
        <taxon>Bacteroidota</taxon>
        <taxon>Sphingobacteriia</taxon>
        <taxon>Sphingobacteriales</taxon>
        <taxon>Sphingobacteriaceae</taxon>
        <taxon>Pedobacter</taxon>
    </lineage>
</organism>
<accession>A0A4R6SPZ9</accession>
<protein>
    <submittedName>
        <fullName evidence="1">Uncharacterized protein</fullName>
    </submittedName>
</protein>
<comment type="caution">
    <text evidence="1">The sequence shown here is derived from an EMBL/GenBank/DDBJ whole genome shotgun (WGS) entry which is preliminary data.</text>
</comment>
<sequence length="292" mass="34009">MDILLSKEVFQKYFDNLNNHSKDESLTDLFALINNHNNRFVICKILIEHLEKRNEGSSYAQVFLLPFLTNIINNQSINIKPQASSGEDLTEDLKNGYKLNSSITKKDIFLVVALKADTTSTENNYIILDEVNKPNKNWIFLKLAGSHPNSISLRWYDFNSNNLVIKTFKEILSVISSGSQVDIFDKQVNLDHAFFDAFNQNNLVHYYTLFGAYRGNSDSLYSKFKRVKIFTTGNRNHIHERRILVNNLIIEVDDDFWNLQPQRNTWKIDVTYCPHVSNKINEKKGSFVYRIR</sequence>
<reference evidence="1 2" key="1">
    <citation type="submission" date="2019-03" db="EMBL/GenBank/DDBJ databases">
        <title>Genomic Encyclopedia of Archaeal and Bacterial Type Strains, Phase II (KMG-II): from individual species to whole genera.</title>
        <authorList>
            <person name="Goeker M."/>
        </authorList>
    </citation>
    <scope>NUCLEOTIDE SEQUENCE [LARGE SCALE GENOMIC DNA]</scope>
    <source>
        <strain evidence="1 2">DSM 19035</strain>
    </source>
</reference>
<dbReference type="RefSeq" id="WP_133578405.1">
    <property type="nucleotide sequence ID" value="NZ_SNYC01000010.1"/>
</dbReference>
<dbReference type="OrthoDB" id="1454422at2"/>
<gene>
    <name evidence="1" type="ORF">ATK78_4620</name>
</gene>
<keyword evidence="2" id="KW-1185">Reference proteome</keyword>
<dbReference type="AlphaFoldDB" id="A0A4R6SPZ9"/>
<name>A0A4R6SPZ9_9SPHI</name>
<evidence type="ECO:0000313" key="1">
    <source>
        <dbReference type="EMBL" id="TDQ06239.1"/>
    </source>
</evidence>